<dbReference type="OMA" id="NKQWGYY"/>
<organism evidence="1 2">
    <name type="scientific">Gibberella moniliformis (strain M3125 / FGSC 7600)</name>
    <name type="common">Maize ear and stalk rot fungus</name>
    <name type="synonym">Fusarium verticillioides</name>
    <dbReference type="NCBI Taxonomy" id="334819"/>
    <lineage>
        <taxon>Eukaryota</taxon>
        <taxon>Fungi</taxon>
        <taxon>Dikarya</taxon>
        <taxon>Ascomycota</taxon>
        <taxon>Pezizomycotina</taxon>
        <taxon>Sordariomycetes</taxon>
        <taxon>Hypocreomycetidae</taxon>
        <taxon>Hypocreales</taxon>
        <taxon>Nectriaceae</taxon>
        <taxon>Fusarium</taxon>
        <taxon>Fusarium fujikuroi species complex</taxon>
    </lineage>
</organism>
<protein>
    <submittedName>
        <fullName evidence="1">Uncharacterized protein</fullName>
    </submittedName>
</protein>
<dbReference type="GeneID" id="30067448"/>
<name>W7N1R6_GIBM7</name>
<dbReference type="HOGENOM" id="CLU_123440_1_0_1"/>
<dbReference type="OrthoDB" id="5076487at2759"/>
<gene>
    <name evidence="1" type="ORF">FVEG_09814</name>
</gene>
<keyword evidence="2" id="KW-1185">Reference proteome</keyword>
<proteinExistence type="predicted"/>
<evidence type="ECO:0000313" key="1">
    <source>
        <dbReference type="EMBL" id="EWG50667.1"/>
    </source>
</evidence>
<dbReference type="VEuPathDB" id="FungiDB:FVEG_09814"/>
<sequence length="182" mass="20716">MTVEYECGFSIYPPLPPTPFNQSLYALFLARLRTTFSSRLHPFTSKPLLIADADADAAFYYFTLPKFPKIPANPEHCNYFLSFRLSFGDGGLPLEVAVAHVLEVLVIAKECFGERVRYWNGMHRMRCNKQWGYYTLGDVEEAEKEVRKLCRSMDFKVTAMETVVETLEESNVVEVGPLALLG</sequence>
<evidence type="ECO:0000313" key="2">
    <source>
        <dbReference type="Proteomes" id="UP000009096"/>
    </source>
</evidence>
<reference evidence="1 2" key="1">
    <citation type="journal article" date="2010" name="Nature">
        <title>Comparative genomics reveals mobile pathogenicity chromosomes in Fusarium.</title>
        <authorList>
            <person name="Ma L.J."/>
            <person name="van der Does H.C."/>
            <person name="Borkovich K.A."/>
            <person name="Coleman J.J."/>
            <person name="Daboussi M.J."/>
            <person name="Di Pietro A."/>
            <person name="Dufresne M."/>
            <person name="Freitag M."/>
            <person name="Grabherr M."/>
            <person name="Henrissat B."/>
            <person name="Houterman P.M."/>
            <person name="Kang S."/>
            <person name="Shim W.B."/>
            <person name="Woloshuk C."/>
            <person name="Xie X."/>
            <person name="Xu J.R."/>
            <person name="Antoniw J."/>
            <person name="Baker S.E."/>
            <person name="Bluhm B.H."/>
            <person name="Breakspear A."/>
            <person name="Brown D.W."/>
            <person name="Butchko R.A."/>
            <person name="Chapman S."/>
            <person name="Coulson R."/>
            <person name="Coutinho P.M."/>
            <person name="Danchin E.G."/>
            <person name="Diener A."/>
            <person name="Gale L.R."/>
            <person name="Gardiner D.M."/>
            <person name="Goff S."/>
            <person name="Hammond-Kosack K.E."/>
            <person name="Hilburn K."/>
            <person name="Hua-Van A."/>
            <person name="Jonkers W."/>
            <person name="Kazan K."/>
            <person name="Kodira C.D."/>
            <person name="Koehrsen M."/>
            <person name="Kumar L."/>
            <person name="Lee Y.H."/>
            <person name="Li L."/>
            <person name="Manners J.M."/>
            <person name="Miranda-Saavedra D."/>
            <person name="Mukherjee M."/>
            <person name="Park G."/>
            <person name="Park J."/>
            <person name="Park S.Y."/>
            <person name="Proctor R.H."/>
            <person name="Regev A."/>
            <person name="Ruiz-Roldan M.C."/>
            <person name="Sain D."/>
            <person name="Sakthikumar S."/>
            <person name="Sykes S."/>
            <person name="Schwartz D.C."/>
            <person name="Turgeon B.G."/>
            <person name="Wapinski I."/>
            <person name="Yoder O."/>
            <person name="Young S."/>
            <person name="Zeng Q."/>
            <person name="Zhou S."/>
            <person name="Galagan J."/>
            <person name="Cuomo C.A."/>
            <person name="Kistler H.C."/>
            <person name="Rep M."/>
        </authorList>
    </citation>
    <scope>NUCLEOTIDE SEQUENCE [LARGE SCALE GENOMIC DNA]</scope>
    <source>
        <strain evidence="2">M3125 / FGSC 7600</strain>
    </source>
</reference>
<dbReference type="eggNOG" id="ENOG502RJ7H">
    <property type="taxonomic scope" value="Eukaryota"/>
</dbReference>
<dbReference type="Proteomes" id="UP000009096">
    <property type="component" value="Chromosome 1"/>
</dbReference>
<dbReference type="RefSeq" id="XP_018756858.1">
    <property type="nucleotide sequence ID" value="XM_018898891.1"/>
</dbReference>
<dbReference type="AlphaFoldDB" id="W7N1R6"/>
<dbReference type="KEGG" id="fvr:FVEG_09814"/>
<dbReference type="EMBL" id="DS022254">
    <property type="protein sequence ID" value="EWG50667.1"/>
    <property type="molecule type" value="Genomic_DNA"/>
</dbReference>
<dbReference type="STRING" id="334819.W7N1R6"/>
<dbReference type="EMBL" id="CM000578">
    <property type="protein sequence ID" value="EWG50667.1"/>
    <property type="molecule type" value="Genomic_DNA"/>
</dbReference>
<accession>W7N1R6</accession>